<dbReference type="EMBL" id="RCYR01000002">
    <property type="protein sequence ID" value="RYS81742.1"/>
    <property type="molecule type" value="Genomic_DNA"/>
</dbReference>
<comment type="caution">
    <text evidence="1">The sequence shown here is derived from an EMBL/GenBank/DDBJ whole genome shotgun (WGS) entry which is preliminary data.</text>
</comment>
<name>A0A4Q5C949_9FIRM</name>
<evidence type="ECO:0000313" key="1">
    <source>
        <dbReference type="EMBL" id="RYS81742.1"/>
    </source>
</evidence>
<organism evidence="1 2">
    <name type="scientific">[Ruminococcus] torques</name>
    <dbReference type="NCBI Taxonomy" id="33039"/>
    <lineage>
        <taxon>Bacteria</taxon>
        <taxon>Bacillati</taxon>
        <taxon>Bacillota</taxon>
        <taxon>Clostridia</taxon>
        <taxon>Lachnospirales</taxon>
        <taxon>Lachnospiraceae</taxon>
        <taxon>Mediterraneibacter</taxon>
    </lineage>
</organism>
<proteinExistence type="predicted"/>
<protein>
    <recommendedName>
        <fullName evidence="3">Nuclease</fullName>
    </recommendedName>
</protein>
<dbReference type="RefSeq" id="WP_129794689.1">
    <property type="nucleotide sequence ID" value="NZ_JAKNFB010000005.1"/>
</dbReference>
<dbReference type="InterPro" id="IPR011856">
    <property type="entry name" value="tRNA_endonuc-like_dom_sf"/>
</dbReference>
<evidence type="ECO:0008006" key="3">
    <source>
        <dbReference type="Google" id="ProtNLM"/>
    </source>
</evidence>
<gene>
    <name evidence="1" type="ORF">EAI93_02565</name>
</gene>
<dbReference type="Proteomes" id="UP000292665">
    <property type="component" value="Unassembled WGS sequence"/>
</dbReference>
<accession>A0A4Q5C949</accession>
<dbReference type="Gene3D" id="3.40.1350.10">
    <property type="match status" value="1"/>
</dbReference>
<sequence>MLESEFQNKLIQELKRMFKGCIVTKLDASHIQGIPDLLILYNDKWATLECKKSVRAKKQPNQEYYVGRMNEMSFSRFICPENKEEVLHDLQQAFRS</sequence>
<dbReference type="AlphaFoldDB" id="A0A4Q5C949"/>
<dbReference type="GO" id="GO:0003676">
    <property type="term" value="F:nucleic acid binding"/>
    <property type="evidence" value="ECO:0007669"/>
    <property type="project" value="InterPro"/>
</dbReference>
<evidence type="ECO:0000313" key="2">
    <source>
        <dbReference type="Proteomes" id="UP000292665"/>
    </source>
</evidence>
<reference evidence="1 2" key="1">
    <citation type="journal article" date="2019" name="Science, e1252229">
        <title>Invertible promoters mediate bacterial phase variation, antibiotic resistance, and host adaptation in the gut.</title>
        <authorList>
            <person name="Jiang X."/>
            <person name="Hall A.B."/>
            <person name="Arthur T.D."/>
            <person name="Plichta D.R."/>
            <person name="Covington C.T."/>
            <person name="Poyet M."/>
            <person name="Crothers J."/>
            <person name="Moses P.L."/>
            <person name="Tolonen A.C."/>
            <person name="Vlamakis H."/>
            <person name="Alm E.J."/>
            <person name="Xavier R.J."/>
        </authorList>
    </citation>
    <scope>NUCLEOTIDE SEQUENCE [LARGE SCALE GENOMIC DNA]</scope>
    <source>
        <strain evidence="2">aa_0143</strain>
    </source>
</reference>